<dbReference type="RefSeq" id="XP_028528361.1">
    <property type="nucleotide sequence ID" value="XM_028671738.1"/>
</dbReference>
<dbReference type="OrthoDB" id="286301at2759"/>
<evidence type="ECO:0000259" key="5">
    <source>
        <dbReference type="PROSITE" id="PS50026"/>
    </source>
</evidence>
<dbReference type="EMBL" id="CVMV01000045">
    <property type="protein sequence ID" value="CRG95552.1"/>
    <property type="molecule type" value="Genomic_DNA"/>
</dbReference>
<protein>
    <recommendedName>
        <fullName evidence="5">EGF-like domain-containing protein</fullName>
    </recommendedName>
</protein>
<evidence type="ECO:0000313" key="7">
    <source>
        <dbReference type="Proteomes" id="UP000220797"/>
    </source>
</evidence>
<sequence>MLNFKLINFLIVYIFFVYAHESLNETIDAQRELDNFYLCDYKCDTGEICIYTNEQNNIYKCIKKEEYDKELKIDENKSSKKRNSNKCKNEKNCEISSTYKKKIPKSFLCNNRESKKCENQICLKNKNKIMCLCPSGQKFENNKCTDMVVINKKCPEHLCDNYATCFLNESQMKFKCICDEGYWGFGNVCFPLKNSLSNEGRKKKKKNRKQKNDNVENKEKPIIESDKENLENIGTTNDSIYNIDKTEKIQNLSRKKRILNDEDCKIDCGLNGICIKRKNYEFCICTSGYSSNLENNFLCEEHCKVNNGGCDPNATCESVSSENEEANNVIRKVGVICKCKNGDTRYNGYYCSSSYLMKFNFFILILFFLYLFH</sequence>
<dbReference type="PROSITE" id="PS50026">
    <property type="entry name" value="EGF_3"/>
    <property type="match status" value="1"/>
</dbReference>
<evidence type="ECO:0000256" key="2">
    <source>
        <dbReference type="SAM" id="MobiDB-lite"/>
    </source>
</evidence>
<dbReference type="Gene3D" id="2.90.20.10">
    <property type="entry name" value="Plasmodium vivax P25 domain"/>
    <property type="match status" value="1"/>
</dbReference>
<keyword evidence="3" id="KW-1133">Transmembrane helix</keyword>
<keyword evidence="1" id="KW-1015">Disulfide bond</keyword>
<keyword evidence="7" id="KW-1185">Reference proteome</keyword>
<dbReference type="SMART" id="SM00181">
    <property type="entry name" value="EGF"/>
    <property type="match status" value="4"/>
</dbReference>
<gene>
    <name evidence="6" type="ORF">PGAL8A_00275000</name>
</gene>
<feature type="compositionally biased region" description="Basic and acidic residues" evidence="2">
    <location>
        <begin position="210"/>
        <end position="220"/>
    </location>
</feature>
<evidence type="ECO:0000313" key="6">
    <source>
        <dbReference type="EMBL" id="CRG95552.1"/>
    </source>
</evidence>
<feature type="transmembrane region" description="Helical" evidence="3">
    <location>
        <begin position="355"/>
        <end position="372"/>
    </location>
</feature>
<name>A0A1J1GTC7_PLAGA</name>
<dbReference type="AlphaFoldDB" id="A0A1J1GTC7"/>
<dbReference type="VEuPathDB" id="PlasmoDB:PGAL8A_00275000"/>
<feature type="domain" description="EGF-like" evidence="5">
    <location>
        <begin position="150"/>
        <end position="190"/>
    </location>
</feature>
<dbReference type="InterPro" id="IPR000742">
    <property type="entry name" value="EGF"/>
</dbReference>
<feature type="region of interest" description="Disordered" evidence="2">
    <location>
        <begin position="198"/>
        <end position="220"/>
    </location>
</feature>
<dbReference type="SUPFAM" id="SSF57196">
    <property type="entry name" value="EGF/Laminin"/>
    <property type="match status" value="1"/>
</dbReference>
<feature type="chain" id="PRO_5012294785" description="EGF-like domain-containing protein" evidence="4">
    <location>
        <begin position="20"/>
        <end position="373"/>
    </location>
</feature>
<evidence type="ECO:0000256" key="4">
    <source>
        <dbReference type="SAM" id="SignalP"/>
    </source>
</evidence>
<keyword evidence="4" id="KW-0732">Signal</keyword>
<accession>A0A1J1GTC7</accession>
<reference evidence="6" key="1">
    <citation type="submission" date="2015-04" db="EMBL/GenBank/DDBJ databases">
        <authorList>
            <consortium name="Pathogen Informatics"/>
        </authorList>
    </citation>
    <scope>NUCLEOTIDE SEQUENCE [LARGE SCALE GENOMIC DNA]</scope>
    <source>
        <strain evidence="6">8A</strain>
    </source>
</reference>
<evidence type="ECO:0000256" key="3">
    <source>
        <dbReference type="SAM" id="Phobius"/>
    </source>
</evidence>
<dbReference type="GeneID" id="39731282"/>
<dbReference type="PROSITE" id="PS01186">
    <property type="entry name" value="EGF_2"/>
    <property type="match status" value="1"/>
</dbReference>
<feature type="signal peptide" evidence="4">
    <location>
        <begin position="1"/>
        <end position="19"/>
    </location>
</feature>
<keyword evidence="1" id="KW-0245">EGF-like domain</keyword>
<keyword evidence="3" id="KW-0472">Membrane</keyword>
<dbReference type="Proteomes" id="UP000220797">
    <property type="component" value="Unassembled WGS sequence"/>
</dbReference>
<comment type="caution">
    <text evidence="6">The sequence shown here is derived from an EMBL/GenBank/DDBJ whole genome shotgun (WGS) entry which is preliminary data.</text>
</comment>
<evidence type="ECO:0000256" key="1">
    <source>
        <dbReference type="PROSITE-ProRule" id="PRU00076"/>
    </source>
</evidence>
<organism evidence="6 7">
    <name type="scientific">Plasmodium gallinaceum</name>
    <dbReference type="NCBI Taxonomy" id="5849"/>
    <lineage>
        <taxon>Eukaryota</taxon>
        <taxon>Sar</taxon>
        <taxon>Alveolata</taxon>
        <taxon>Apicomplexa</taxon>
        <taxon>Aconoidasida</taxon>
        <taxon>Haemosporida</taxon>
        <taxon>Plasmodiidae</taxon>
        <taxon>Plasmodium</taxon>
        <taxon>Plasmodium (Haemamoeba)</taxon>
    </lineage>
</organism>
<proteinExistence type="predicted"/>
<dbReference type="Gene3D" id="2.10.25.10">
    <property type="entry name" value="Laminin"/>
    <property type="match status" value="1"/>
</dbReference>
<keyword evidence="3" id="KW-0812">Transmembrane</keyword>
<feature type="disulfide bond" evidence="1">
    <location>
        <begin position="159"/>
        <end position="176"/>
    </location>
</feature>
<comment type="caution">
    <text evidence="1">Lacks conserved residue(s) required for the propagation of feature annotation.</text>
</comment>